<evidence type="ECO:0000256" key="1">
    <source>
        <dbReference type="SAM" id="Phobius"/>
    </source>
</evidence>
<organism evidence="2">
    <name type="scientific">marine metagenome</name>
    <dbReference type="NCBI Taxonomy" id="408172"/>
    <lineage>
        <taxon>unclassified sequences</taxon>
        <taxon>metagenomes</taxon>
        <taxon>ecological metagenomes</taxon>
    </lineage>
</organism>
<dbReference type="EMBL" id="UINC01017608">
    <property type="protein sequence ID" value="SVA73197.1"/>
    <property type="molecule type" value="Genomic_DNA"/>
</dbReference>
<dbReference type="AlphaFoldDB" id="A0A381Y9U6"/>
<evidence type="ECO:0008006" key="3">
    <source>
        <dbReference type="Google" id="ProtNLM"/>
    </source>
</evidence>
<protein>
    <recommendedName>
        <fullName evidence="3">ABC transmembrane type-1 domain-containing protein</fullName>
    </recommendedName>
</protein>
<feature type="transmembrane region" description="Helical" evidence="1">
    <location>
        <begin position="31"/>
        <end position="55"/>
    </location>
</feature>
<sequence>MKIFKPKFILDWGEIRKEGGYLKLLKKKGSIALVAFILFYLIRDSLLYIVIPVLIAKGIITCS</sequence>
<keyword evidence="1" id="KW-0472">Membrane</keyword>
<evidence type="ECO:0000313" key="2">
    <source>
        <dbReference type="EMBL" id="SVA73197.1"/>
    </source>
</evidence>
<reference evidence="2" key="1">
    <citation type="submission" date="2018-05" db="EMBL/GenBank/DDBJ databases">
        <authorList>
            <person name="Lanie J.A."/>
            <person name="Ng W.-L."/>
            <person name="Kazmierczak K.M."/>
            <person name="Andrzejewski T.M."/>
            <person name="Davidsen T.M."/>
            <person name="Wayne K.J."/>
            <person name="Tettelin H."/>
            <person name="Glass J.I."/>
            <person name="Rusch D."/>
            <person name="Podicherti R."/>
            <person name="Tsui H.-C.T."/>
            <person name="Winkler M.E."/>
        </authorList>
    </citation>
    <scope>NUCLEOTIDE SEQUENCE</scope>
</reference>
<keyword evidence="1" id="KW-1133">Transmembrane helix</keyword>
<name>A0A381Y9U6_9ZZZZ</name>
<accession>A0A381Y9U6</accession>
<proteinExistence type="predicted"/>
<keyword evidence="1" id="KW-0812">Transmembrane</keyword>
<gene>
    <name evidence="2" type="ORF">METZ01_LOCUS126051</name>
</gene>